<dbReference type="EMBL" id="VYGV01000001">
    <property type="protein sequence ID" value="NWF43817.1"/>
    <property type="molecule type" value="Genomic_DNA"/>
</dbReference>
<evidence type="ECO:0000256" key="1">
    <source>
        <dbReference type="SAM" id="MobiDB-lite"/>
    </source>
</evidence>
<name>A0A7Y8GTK0_9BURK</name>
<accession>A0A7Y8GTK0</accession>
<feature type="region of interest" description="Disordered" evidence="1">
    <location>
        <begin position="1"/>
        <end position="20"/>
    </location>
</feature>
<dbReference type="Proteomes" id="UP000545507">
    <property type="component" value="Unassembled WGS sequence"/>
</dbReference>
<dbReference type="AlphaFoldDB" id="A0A7Y8GTK0"/>
<dbReference type="InterPro" id="IPR010710">
    <property type="entry name" value="DUF1289"/>
</dbReference>
<dbReference type="Pfam" id="PF06945">
    <property type="entry name" value="DUF1289"/>
    <property type="match status" value="1"/>
</dbReference>
<dbReference type="PANTHER" id="PTHR35175:SF2">
    <property type="entry name" value="DUF1289 DOMAIN-CONTAINING PROTEIN"/>
    <property type="match status" value="1"/>
</dbReference>
<dbReference type="PANTHER" id="PTHR35175">
    <property type="entry name" value="DUF1289 DOMAIN-CONTAINING PROTEIN"/>
    <property type="match status" value="1"/>
</dbReference>
<keyword evidence="3" id="KW-1185">Reference proteome</keyword>
<evidence type="ECO:0000313" key="2">
    <source>
        <dbReference type="EMBL" id="NWF43817.1"/>
    </source>
</evidence>
<sequence>MNAPLINLRDARERHPGPGVPSPCVSICELDERSSSCKGCYRTLPEIATWSALADAEKLVIWERIEARQSA</sequence>
<proteinExistence type="predicted"/>
<dbReference type="RefSeq" id="WP_177132314.1">
    <property type="nucleotide sequence ID" value="NZ_JAGPWB010000035.1"/>
</dbReference>
<organism evidence="2 3">
    <name type="scientific">Hydrogenophaga aromaticivorans</name>
    <dbReference type="NCBI Taxonomy" id="2610898"/>
    <lineage>
        <taxon>Bacteria</taxon>
        <taxon>Pseudomonadati</taxon>
        <taxon>Pseudomonadota</taxon>
        <taxon>Betaproteobacteria</taxon>
        <taxon>Burkholderiales</taxon>
        <taxon>Comamonadaceae</taxon>
        <taxon>Hydrogenophaga</taxon>
    </lineage>
</organism>
<gene>
    <name evidence="2" type="ORF">F3K02_00860</name>
</gene>
<reference evidence="2 3" key="1">
    <citation type="submission" date="2019-09" db="EMBL/GenBank/DDBJ databases">
        <title>Hydrogenophaga aromatica sp. nov., isolated from a para-xylene-degrading enrichment culture.</title>
        <authorList>
            <person name="Tancsics A."/>
            <person name="Banerjee S."/>
        </authorList>
    </citation>
    <scope>NUCLEOTIDE SEQUENCE [LARGE SCALE GENOMIC DNA]</scope>
    <source>
        <strain evidence="2 3">D2P1</strain>
    </source>
</reference>
<protein>
    <submittedName>
        <fullName evidence="2">DUF1289 domain-containing protein</fullName>
    </submittedName>
</protein>
<comment type="caution">
    <text evidence="2">The sequence shown here is derived from an EMBL/GenBank/DDBJ whole genome shotgun (WGS) entry which is preliminary data.</text>
</comment>
<evidence type="ECO:0000313" key="3">
    <source>
        <dbReference type="Proteomes" id="UP000545507"/>
    </source>
</evidence>